<dbReference type="GO" id="GO:0003700">
    <property type="term" value="F:DNA-binding transcription factor activity"/>
    <property type="evidence" value="ECO:0007669"/>
    <property type="project" value="TreeGrafter"/>
</dbReference>
<dbReference type="AlphaFoldDB" id="A0A9X1VYQ3"/>
<evidence type="ECO:0000256" key="1">
    <source>
        <dbReference type="ARBA" id="ARBA00023125"/>
    </source>
</evidence>
<evidence type="ECO:0000256" key="3">
    <source>
        <dbReference type="SAM" id="MobiDB-lite"/>
    </source>
</evidence>
<comment type="caution">
    <text evidence="5">The sequence shown here is derived from an EMBL/GenBank/DDBJ whole genome shotgun (WGS) entry which is preliminary data.</text>
</comment>
<dbReference type="Proteomes" id="UP001139447">
    <property type="component" value="Unassembled WGS sequence"/>
</dbReference>
<dbReference type="Gene3D" id="1.10.10.60">
    <property type="entry name" value="Homeodomain-like"/>
    <property type="match status" value="1"/>
</dbReference>
<dbReference type="PANTHER" id="PTHR30055:SF196">
    <property type="entry name" value="HTH-TYPE TRANSCRIPTIONAL REGULATOR RUTR"/>
    <property type="match status" value="1"/>
</dbReference>
<dbReference type="Pfam" id="PF08362">
    <property type="entry name" value="TetR_C_3"/>
    <property type="match status" value="1"/>
</dbReference>
<protein>
    <submittedName>
        <fullName evidence="5">TetR family transcriptional regulator C-terminal domain-containing protein</fullName>
    </submittedName>
</protein>
<dbReference type="PRINTS" id="PR00455">
    <property type="entry name" value="HTHTETR"/>
</dbReference>
<dbReference type="PANTHER" id="PTHR30055">
    <property type="entry name" value="HTH-TYPE TRANSCRIPTIONAL REGULATOR RUTR"/>
    <property type="match status" value="1"/>
</dbReference>
<organism evidence="5 6">
    <name type="scientific">Variovorax terrae</name>
    <dbReference type="NCBI Taxonomy" id="2923278"/>
    <lineage>
        <taxon>Bacteria</taxon>
        <taxon>Pseudomonadati</taxon>
        <taxon>Pseudomonadota</taxon>
        <taxon>Betaproteobacteria</taxon>
        <taxon>Burkholderiales</taxon>
        <taxon>Comamonadaceae</taxon>
        <taxon>Variovorax</taxon>
    </lineage>
</organism>
<dbReference type="EMBL" id="JALGBI010000001">
    <property type="protein sequence ID" value="MCJ0764462.1"/>
    <property type="molecule type" value="Genomic_DNA"/>
</dbReference>
<dbReference type="InterPro" id="IPR013573">
    <property type="entry name" value="Tscrpt_reg_YcdC_C"/>
</dbReference>
<dbReference type="GO" id="GO:0000976">
    <property type="term" value="F:transcription cis-regulatory region binding"/>
    <property type="evidence" value="ECO:0007669"/>
    <property type="project" value="TreeGrafter"/>
</dbReference>
<feature type="domain" description="HTH tetR-type" evidence="4">
    <location>
        <begin position="16"/>
        <end position="76"/>
    </location>
</feature>
<keyword evidence="6" id="KW-1185">Reference proteome</keyword>
<dbReference type="RefSeq" id="WP_243307112.1">
    <property type="nucleotide sequence ID" value="NZ_JALGBI010000001.1"/>
</dbReference>
<evidence type="ECO:0000256" key="2">
    <source>
        <dbReference type="PROSITE-ProRule" id="PRU00335"/>
    </source>
</evidence>
<evidence type="ECO:0000259" key="4">
    <source>
        <dbReference type="PROSITE" id="PS50977"/>
    </source>
</evidence>
<dbReference type="InterPro" id="IPR009057">
    <property type="entry name" value="Homeodomain-like_sf"/>
</dbReference>
<dbReference type="Pfam" id="PF00440">
    <property type="entry name" value="TetR_N"/>
    <property type="match status" value="1"/>
</dbReference>
<dbReference type="SUPFAM" id="SSF48498">
    <property type="entry name" value="Tetracyclin repressor-like, C-terminal domain"/>
    <property type="match status" value="1"/>
</dbReference>
<dbReference type="InterPro" id="IPR036271">
    <property type="entry name" value="Tet_transcr_reg_TetR-rel_C_sf"/>
</dbReference>
<feature type="compositionally biased region" description="Low complexity" evidence="3">
    <location>
        <begin position="217"/>
        <end position="227"/>
    </location>
</feature>
<dbReference type="InterPro" id="IPR001647">
    <property type="entry name" value="HTH_TetR"/>
</dbReference>
<dbReference type="InterPro" id="IPR050109">
    <property type="entry name" value="HTH-type_TetR-like_transc_reg"/>
</dbReference>
<name>A0A9X1VYQ3_9BURK</name>
<gene>
    <name evidence="5" type="ORF">MMF98_14690</name>
</gene>
<reference evidence="5" key="1">
    <citation type="submission" date="2022-03" db="EMBL/GenBank/DDBJ databases">
        <authorList>
            <person name="Woo C.Y."/>
        </authorList>
    </citation>
    <scope>NUCLEOTIDE SEQUENCE</scope>
    <source>
        <strain evidence="5">CYS-02</strain>
    </source>
</reference>
<proteinExistence type="predicted"/>
<feature type="DNA-binding region" description="H-T-H motif" evidence="2">
    <location>
        <begin position="39"/>
        <end position="58"/>
    </location>
</feature>
<dbReference type="PROSITE" id="PS50977">
    <property type="entry name" value="HTH_TETR_2"/>
    <property type="match status" value="1"/>
</dbReference>
<feature type="region of interest" description="Disordered" evidence="3">
    <location>
        <begin position="217"/>
        <end position="251"/>
    </location>
</feature>
<evidence type="ECO:0000313" key="6">
    <source>
        <dbReference type="Proteomes" id="UP001139447"/>
    </source>
</evidence>
<accession>A0A9X1VYQ3</accession>
<dbReference type="Gene3D" id="1.10.357.10">
    <property type="entry name" value="Tetracycline Repressor, domain 2"/>
    <property type="match status" value="1"/>
</dbReference>
<sequence length="251" mass="28329">MSHPNKVVSQAALRRLKLLEQVRRAAIEEFAQYGLRGASTQGIAQRAGLSKPSLHYYIESKEALYEEVLRATTRQWGQLIDQTDATMEPAQAIARLVRQKLEFAFDNPAVSRLFTKEVMDGATYIREYWAEWAQGRVKALELIQSWVDRGLIAPVDPLIFLFHIWAVTQHYADYESQVRYMMQREDGSLDRARITHEVTRLVLRGCGIEWQPPAEAKAPAAAPAAAPRSRATVRKPTATTAPARKTRKATG</sequence>
<evidence type="ECO:0000313" key="5">
    <source>
        <dbReference type="EMBL" id="MCJ0764462.1"/>
    </source>
</evidence>
<dbReference type="SUPFAM" id="SSF46689">
    <property type="entry name" value="Homeodomain-like"/>
    <property type="match status" value="1"/>
</dbReference>
<dbReference type="GO" id="GO:0045892">
    <property type="term" value="P:negative regulation of DNA-templated transcription"/>
    <property type="evidence" value="ECO:0007669"/>
    <property type="project" value="InterPro"/>
</dbReference>
<keyword evidence="1 2" id="KW-0238">DNA-binding</keyword>
<feature type="compositionally biased region" description="Low complexity" evidence="3">
    <location>
        <begin position="234"/>
        <end position="243"/>
    </location>
</feature>